<evidence type="ECO:0000313" key="2">
    <source>
        <dbReference type="EMBL" id="CAF0943983.1"/>
    </source>
</evidence>
<proteinExistence type="predicted"/>
<dbReference type="EMBL" id="CAJNON010000087">
    <property type="protein sequence ID" value="CAF0943983.1"/>
    <property type="molecule type" value="Genomic_DNA"/>
</dbReference>
<dbReference type="AlphaFoldDB" id="A0A814CST8"/>
<name>A0A814CST8_9BILA</name>
<feature type="region of interest" description="Disordered" evidence="1">
    <location>
        <begin position="62"/>
        <end position="83"/>
    </location>
</feature>
<sequence>MPVIGQYNYSTMGLHNKTVTSNDHANDLICSQWEEAIIKAQRMADTPFDLMQQETINQIHNNNQNHMKYKPTLISRDHNKKIH</sequence>
<organism evidence="2 4">
    <name type="scientific">Adineta steineri</name>
    <dbReference type="NCBI Taxonomy" id="433720"/>
    <lineage>
        <taxon>Eukaryota</taxon>
        <taxon>Metazoa</taxon>
        <taxon>Spiralia</taxon>
        <taxon>Gnathifera</taxon>
        <taxon>Rotifera</taxon>
        <taxon>Eurotatoria</taxon>
        <taxon>Bdelloidea</taxon>
        <taxon>Adinetida</taxon>
        <taxon>Adinetidae</taxon>
        <taxon>Adineta</taxon>
    </lineage>
</organism>
<gene>
    <name evidence="3" type="ORF">OKA104_LOCUS22671</name>
    <name evidence="2" type="ORF">VCS650_LOCUS11670</name>
</gene>
<reference evidence="2" key="1">
    <citation type="submission" date="2021-02" db="EMBL/GenBank/DDBJ databases">
        <authorList>
            <person name="Nowell W R."/>
        </authorList>
    </citation>
    <scope>NUCLEOTIDE SEQUENCE</scope>
</reference>
<dbReference type="Proteomes" id="UP000663881">
    <property type="component" value="Unassembled WGS sequence"/>
</dbReference>
<dbReference type="OrthoDB" id="10303003at2759"/>
<evidence type="ECO:0000256" key="1">
    <source>
        <dbReference type="SAM" id="MobiDB-lite"/>
    </source>
</evidence>
<dbReference type="EMBL" id="CAJOAY010001667">
    <property type="protein sequence ID" value="CAF3872326.1"/>
    <property type="molecule type" value="Genomic_DNA"/>
</dbReference>
<dbReference type="Proteomes" id="UP000663891">
    <property type="component" value="Unassembled WGS sequence"/>
</dbReference>
<comment type="caution">
    <text evidence="2">The sequence shown here is derived from an EMBL/GenBank/DDBJ whole genome shotgun (WGS) entry which is preliminary data.</text>
</comment>
<evidence type="ECO:0000313" key="4">
    <source>
        <dbReference type="Proteomes" id="UP000663891"/>
    </source>
</evidence>
<protein>
    <submittedName>
        <fullName evidence="2">Uncharacterized protein</fullName>
    </submittedName>
</protein>
<evidence type="ECO:0000313" key="3">
    <source>
        <dbReference type="EMBL" id="CAF3872326.1"/>
    </source>
</evidence>
<accession>A0A814CST8</accession>